<gene>
    <name evidence="12" type="primary">twk-18_0</name>
    <name evidence="12" type="ORF">FJT64_008173</name>
</gene>
<keyword evidence="7 8" id="KW-0407">Ion channel</keyword>
<keyword evidence="5 8" id="KW-0406">Ion transport</keyword>
<feature type="region of interest" description="Disordered" evidence="9">
    <location>
        <begin position="423"/>
        <end position="467"/>
    </location>
</feature>
<protein>
    <submittedName>
        <fullName evidence="12">TWiK family of potassium channels protein 18</fullName>
    </submittedName>
</protein>
<dbReference type="EMBL" id="VIIS01001702">
    <property type="protein sequence ID" value="KAF0294135.1"/>
    <property type="molecule type" value="Genomic_DNA"/>
</dbReference>
<dbReference type="GO" id="GO:0030322">
    <property type="term" value="P:stabilization of membrane potential"/>
    <property type="evidence" value="ECO:0007669"/>
    <property type="project" value="TreeGrafter"/>
</dbReference>
<evidence type="ECO:0000313" key="12">
    <source>
        <dbReference type="EMBL" id="KAF0294135.1"/>
    </source>
</evidence>
<feature type="transmembrane region" description="Helical" evidence="10">
    <location>
        <begin position="188"/>
        <end position="209"/>
    </location>
</feature>
<reference evidence="12 13" key="1">
    <citation type="submission" date="2019-07" db="EMBL/GenBank/DDBJ databases">
        <title>Draft genome assembly of a fouling barnacle, Amphibalanus amphitrite (Darwin, 1854): The first reference genome for Thecostraca.</title>
        <authorList>
            <person name="Kim W."/>
        </authorList>
    </citation>
    <scope>NUCLEOTIDE SEQUENCE [LARGE SCALE GENOMIC DNA]</scope>
    <source>
        <strain evidence="12">SNU_AA5</strain>
        <tissue evidence="12">Soma without cirri and trophi</tissue>
    </source>
</reference>
<feature type="region of interest" description="Disordered" evidence="9">
    <location>
        <begin position="231"/>
        <end position="253"/>
    </location>
</feature>
<keyword evidence="2 8" id="KW-0813">Transport</keyword>
<evidence type="ECO:0000256" key="4">
    <source>
        <dbReference type="ARBA" id="ARBA00022989"/>
    </source>
</evidence>
<feature type="compositionally biased region" description="Basic and acidic residues" evidence="9">
    <location>
        <begin position="430"/>
        <end position="460"/>
    </location>
</feature>
<dbReference type="Pfam" id="PF07885">
    <property type="entry name" value="Ion_trans_2"/>
    <property type="match status" value="2"/>
</dbReference>
<sequence>MEEEEPLSPISAWVYRQLEGRETLKWLVSHVFIYVGMVVLICGYCIIGAFTFQYLENSAIHEKRAKEGKTSCWEELKAEVLSNRTLVLHQLYNRTYEEILSSHAQSSMKDQTDKELQDKLDKWLFSVKKIVLTYEDFLESHQERKAECKEELAVGDDWEFQTALLFASTVVTTIGYGNRTPQSWRGRLCTLLYAMLGVPLMLFCLRTLGRSIGHGLDMLYNMARDYAARLRGTDSDDESEEGYASPMAHPHQDSDAAALPSIALTSESAADNPRLLAAPDGADGAGSAAQDQHRGSHSREQAVKPSARALRIPLAVVFLITTLYSAIGAALFSHYERWSYLDGFYFTFITLSTIGFGDLVPRVLTDEQPDYHGTPSWWVETSYVLYVMVGLTVIQMSFELTRETINQQFYDLGRSVGVLDREHSHAKREARRESRRQSRRESRRPTYDRRKSSRRHRDDSTPGGLLK</sequence>
<evidence type="ECO:0000256" key="1">
    <source>
        <dbReference type="ARBA" id="ARBA00004141"/>
    </source>
</evidence>
<dbReference type="Proteomes" id="UP000440578">
    <property type="component" value="Unassembled WGS sequence"/>
</dbReference>
<feature type="domain" description="Potassium channel" evidence="11">
    <location>
        <begin position="157"/>
        <end position="210"/>
    </location>
</feature>
<keyword evidence="13" id="KW-1185">Reference proteome</keyword>
<dbReference type="GO" id="GO:0005886">
    <property type="term" value="C:plasma membrane"/>
    <property type="evidence" value="ECO:0007669"/>
    <property type="project" value="TreeGrafter"/>
</dbReference>
<evidence type="ECO:0000256" key="7">
    <source>
        <dbReference type="ARBA" id="ARBA00023303"/>
    </source>
</evidence>
<dbReference type="GO" id="GO:0015271">
    <property type="term" value="F:outward rectifier potassium channel activity"/>
    <property type="evidence" value="ECO:0007669"/>
    <property type="project" value="TreeGrafter"/>
</dbReference>
<keyword evidence="6 10" id="KW-0472">Membrane</keyword>
<evidence type="ECO:0000256" key="2">
    <source>
        <dbReference type="ARBA" id="ARBA00022448"/>
    </source>
</evidence>
<dbReference type="SUPFAM" id="SSF81324">
    <property type="entry name" value="Voltage-gated potassium channels"/>
    <property type="match status" value="2"/>
</dbReference>
<dbReference type="PANTHER" id="PTHR11003">
    <property type="entry name" value="POTASSIUM CHANNEL, SUBFAMILY K"/>
    <property type="match status" value="1"/>
</dbReference>
<feature type="transmembrane region" description="Helical" evidence="10">
    <location>
        <begin position="31"/>
        <end position="55"/>
    </location>
</feature>
<evidence type="ECO:0000259" key="11">
    <source>
        <dbReference type="Pfam" id="PF07885"/>
    </source>
</evidence>
<evidence type="ECO:0000256" key="10">
    <source>
        <dbReference type="SAM" id="Phobius"/>
    </source>
</evidence>
<dbReference type="GO" id="GO:0022841">
    <property type="term" value="F:potassium ion leak channel activity"/>
    <property type="evidence" value="ECO:0007669"/>
    <property type="project" value="TreeGrafter"/>
</dbReference>
<evidence type="ECO:0000256" key="5">
    <source>
        <dbReference type="ARBA" id="ARBA00023065"/>
    </source>
</evidence>
<proteinExistence type="inferred from homology"/>
<evidence type="ECO:0000313" key="13">
    <source>
        <dbReference type="Proteomes" id="UP000440578"/>
    </source>
</evidence>
<dbReference type="PANTHER" id="PTHR11003:SF334">
    <property type="entry name" value="FI03418P"/>
    <property type="match status" value="1"/>
</dbReference>
<comment type="similarity">
    <text evidence="8">Belongs to the two pore domain potassium channel (TC 1.A.1.8) family.</text>
</comment>
<organism evidence="12 13">
    <name type="scientific">Amphibalanus amphitrite</name>
    <name type="common">Striped barnacle</name>
    <name type="synonym">Balanus amphitrite</name>
    <dbReference type="NCBI Taxonomy" id="1232801"/>
    <lineage>
        <taxon>Eukaryota</taxon>
        <taxon>Metazoa</taxon>
        <taxon>Ecdysozoa</taxon>
        <taxon>Arthropoda</taxon>
        <taxon>Crustacea</taxon>
        <taxon>Multicrustacea</taxon>
        <taxon>Cirripedia</taxon>
        <taxon>Thoracica</taxon>
        <taxon>Thoracicalcarea</taxon>
        <taxon>Balanomorpha</taxon>
        <taxon>Balanoidea</taxon>
        <taxon>Balanidae</taxon>
        <taxon>Amphibalaninae</taxon>
        <taxon>Amphibalanus</taxon>
    </lineage>
</organism>
<name>A0A6A4VJF5_AMPAM</name>
<evidence type="ECO:0000256" key="3">
    <source>
        <dbReference type="ARBA" id="ARBA00022692"/>
    </source>
</evidence>
<dbReference type="InterPro" id="IPR003280">
    <property type="entry name" value="2pore_dom_K_chnl"/>
</dbReference>
<keyword evidence="3 8" id="KW-0812">Transmembrane</keyword>
<dbReference type="Gene3D" id="1.10.287.70">
    <property type="match status" value="1"/>
</dbReference>
<keyword evidence="4 10" id="KW-1133">Transmembrane helix</keyword>
<feature type="transmembrane region" description="Helical" evidence="10">
    <location>
        <begin position="312"/>
        <end position="332"/>
    </location>
</feature>
<feature type="domain" description="Potassium channel" evidence="11">
    <location>
        <begin position="320"/>
        <end position="362"/>
    </location>
</feature>
<feature type="region of interest" description="Disordered" evidence="9">
    <location>
        <begin position="275"/>
        <end position="304"/>
    </location>
</feature>
<dbReference type="PRINTS" id="PR01333">
    <property type="entry name" value="2POREKCHANEL"/>
</dbReference>
<dbReference type="OrthoDB" id="297496at2759"/>
<feature type="transmembrane region" description="Helical" evidence="10">
    <location>
        <begin position="383"/>
        <end position="400"/>
    </location>
</feature>
<comment type="subcellular location">
    <subcellularLocation>
        <location evidence="1">Membrane</location>
        <topology evidence="1">Multi-pass membrane protein</topology>
    </subcellularLocation>
</comment>
<feature type="transmembrane region" description="Helical" evidence="10">
    <location>
        <begin position="344"/>
        <end position="363"/>
    </location>
</feature>
<comment type="caution">
    <text evidence="12">The sequence shown here is derived from an EMBL/GenBank/DDBJ whole genome shotgun (WGS) entry which is preliminary data.</text>
</comment>
<evidence type="ECO:0000256" key="8">
    <source>
        <dbReference type="RuleBase" id="RU003857"/>
    </source>
</evidence>
<dbReference type="InterPro" id="IPR013099">
    <property type="entry name" value="K_chnl_dom"/>
</dbReference>
<dbReference type="AlphaFoldDB" id="A0A6A4VJF5"/>
<feature type="compositionally biased region" description="Basic and acidic residues" evidence="9">
    <location>
        <begin position="291"/>
        <end position="302"/>
    </location>
</feature>
<accession>A0A6A4VJF5</accession>
<evidence type="ECO:0000256" key="6">
    <source>
        <dbReference type="ARBA" id="ARBA00023136"/>
    </source>
</evidence>
<feature type="compositionally biased region" description="Low complexity" evidence="9">
    <location>
        <begin position="277"/>
        <end position="290"/>
    </location>
</feature>
<evidence type="ECO:0000256" key="9">
    <source>
        <dbReference type="SAM" id="MobiDB-lite"/>
    </source>
</evidence>